<dbReference type="AlphaFoldDB" id="A0A4S4MAG9"/>
<evidence type="ECO:0000256" key="1">
    <source>
        <dbReference type="ARBA" id="ARBA00000971"/>
    </source>
</evidence>
<dbReference type="GO" id="GO:0003755">
    <property type="term" value="F:peptidyl-prolyl cis-trans isomerase activity"/>
    <property type="evidence" value="ECO:0007669"/>
    <property type="project" value="UniProtKB-KW"/>
</dbReference>
<dbReference type="Pfam" id="PF00254">
    <property type="entry name" value="FKBP_C"/>
    <property type="match status" value="1"/>
</dbReference>
<feature type="domain" description="PPIase FKBP-type" evidence="7">
    <location>
        <begin position="295"/>
        <end position="400"/>
    </location>
</feature>
<dbReference type="PANTHER" id="PTHR43811">
    <property type="entry name" value="FKBP-TYPE PEPTIDYL-PROLYL CIS-TRANS ISOMERASE FKPA"/>
    <property type="match status" value="1"/>
</dbReference>
<dbReference type="GO" id="GO:0000785">
    <property type="term" value="C:chromatin"/>
    <property type="evidence" value="ECO:0007669"/>
    <property type="project" value="TreeGrafter"/>
</dbReference>
<keyword evidence="9" id="KW-1185">Reference proteome</keyword>
<proteinExistence type="predicted"/>
<evidence type="ECO:0000259" key="7">
    <source>
        <dbReference type="PROSITE" id="PS50059"/>
    </source>
</evidence>
<dbReference type="Proteomes" id="UP000310158">
    <property type="component" value="Unassembled WGS sequence"/>
</dbReference>
<dbReference type="InterPro" id="IPR041232">
    <property type="entry name" value="NPL"/>
</dbReference>
<dbReference type="PROSITE" id="PS50059">
    <property type="entry name" value="FKBP_PPIASE"/>
    <property type="match status" value="1"/>
</dbReference>
<comment type="catalytic activity">
    <reaction evidence="1 5">
        <text>[protein]-peptidylproline (omega=180) = [protein]-peptidylproline (omega=0)</text>
        <dbReference type="Rhea" id="RHEA:16237"/>
        <dbReference type="Rhea" id="RHEA-COMP:10747"/>
        <dbReference type="Rhea" id="RHEA-COMP:10748"/>
        <dbReference type="ChEBI" id="CHEBI:83833"/>
        <dbReference type="ChEBI" id="CHEBI:83834"/>
        <dbReference type="EC" id="5.2.1.8"/>
    </reaction>
</comment>
<feature type="region of interest" description="Disordered" evidence="6">
    <location>
        <begin position="178"/>
        <end position="270"/>
    </location>
</feature>
<feature type="compositionally biased region" description="Basic and acidic residues" evidence="6">
    <location>
        <begin position="230"/>
        <end position="242"/>
    </location>
</feature>
<dbReference type="GO" id="GO:0005730">
    <property type="term" value="C:nucleolus"/>
    <property type="evidence" value="ECO:0007669"/>
    <property type="project" value="TreeGrafter"/>
</dbReference>
<dbReference type="PANTHER" id="PTHR43811:SF19">
    <property type="entry name" value="39 KDA FK506-BINDING NUCLEAR PROTEIN"/>
    <property type="match status" value="1"/>
</dbReference>
<name>A0A4S4MAG9_9AGAM</name>
<sequence length="400" mass="43463">MPVAVAVWSIAIKPGERESIIPQGDLRITNVALGDELQDDSGRTSVKLTYLRPVNVEDSDSDSEEAEIEGTEATTIEQATVDVTLEADEEFLFELAGKNTIYLTGNYIDQSPDNVPYNDDSEPEEEDEFDLHELGSDVEVDELEINGTKSVPLHTSLILPTQGLTTLGSSRFEEIHDVEEAPKSLKRPRGSDALETDGSTEQKSSKSQQKKANKKLKAESGAAILSGSDAKTEKANEEAKKDKKEKKHKKEKKMADGKEGGEGGGEKSTDVTKELAGGLKVKDVKLGTGPQAKRGQTVHMRYIGKLQNGKVFDSNTKGKPVSLLVDLFLRTCSWAIDSFPSNWAKARSSKACWDIGIQGMQAGGERLLTIPPNLGYGNKKSGPIPPNSTLTFECKLVDLK</sequence>
<feature type="compositionally biased region" description="Basic residues" evidence="6">
    <location>
        <begin position="243"/>
        <end position="252"/>
    </location>
</feature>
<organism evidence="8 9">
    <name type="scientific">Bondarzewia mesenterica</name>
    <dbReference type="NCBI Taxonomy" id="1095465"/>
    <lineage>
        <taxon>Eukaryota</taxon>
        <taxon>Fungi</taxon>
        <taxon>Dikarya</taxon>
        <taxon>Basidiomycota</taxon>
        <taxon>Agaricomycotina</taxon>
        <taxon>Agaricomycetes</taxon>
        <taxon>Russulales</taxon>
        <taxon>Bondarzewiaceae</taxon>
        <taxon>Bondarzewia</taxon>
    </lineage>
</organism>
<dbReference type="InterPro" id="IPR001179">
    <property type="entry name" value="PPIase_FKBP_dom"/>
</dbReference>
<dbReference type="Gene3D" id="2.60.120.340">
    <property type="entry name" value="Nucleoplasmin core domain"/>
    <property type="match status" value="1"/>
</dbReference>
<keyword evidence="4 5" id="KW-0413">Isomerase</keyword>
<comment type="caution">
    <text evidence="8">The sequence shown here is derived from an EMBL/GenBank/DDBJ whole genome shotgun (WGS) entry which is preliminary data.</text>
</comment>
<reference evidence="8 9" key="1">
    <citation type="submission" date="2019-02" db="EMBL/GenBank/DDBJ databases">
        <title>Genome sequencing of the rare red list fungi Bondarzewia mesenterica.</title>
        <authorList>
            <person name="Buettner E."/>
            <person name="Kellner H."/>
        </authorList>
    </citation>
    <scope>NUCLEOTIDE SEQUENCE [LARGE SCALE GENOMIC DNA]</scope>
    <source>
        <strain evidence="8 9">DSM 108281</strain>
    </source>
</reference>
<accession>A0A4S4MAG9</accession>
<dbReference type="InterPro" id="IPR046357">
    <property type="entry name" value="PPIase_dom_sf"/>
</dbReference>
<protein>
    <recommendedName>
        <fullName evidence="2 5">peptidylprolyl isomerase</fullName>
        <ecNumber evidence="2 5">5.2.1.8</ecNumber>
    </recommendedName>
</protein>
<evidence type="ECO:0000313" key="8">
    <source>
        <dbReference type="EMBL" id="THH19960.1"/>
    </source>
</evidence>
<gene>
    <name evidence="8" type="ORF">EW146_g1320</name>
</gene>
<keyword evidence="3 5" id="KW-0697">Rotamase</keyword>
<dbReference type="EMBL" id="SGPL01000032">
    <property type="protein sequence ID" value="THH19960.1"/>
    <property type="molecule type" value="Genomic_DNA"/>
</dbReference>
<evidence type="ECO:0000256" key="2">
    <source>
        <dbReference type="ARBA" id="ARBA00013194"/>
    </source>
</evidence>
<dbReference type="Gene3D" id="3.10.50.40">
    <property type="match status" value="1"/>
</dbReference>
<dbReference type="OrthoDB" id="77911at2759"/>
<evidence type="ECO:0000256" key="4">
    <source>
        <dbReference type="ARBA" id="ARBA00023235"/>
    </source>
</evidence>
<feature type="compositionally biased region" description="Basic and acidic residues" evidence="6">
    <location>
        <begin position="253"/>
        <end position="270"/>
    </location>
</feature>
<dbReference type="Pfam" id="PF17800">
    <property type="entry name" value="NPL"/>
    <property type="match status" value="1"/>
</dbReference>
<evidence type="ECO:0000256" key="3">
    <source>
        <dbReference type="ARBA" id="ARBA00023110"/>
    </source>
</evidence>
<dbReference type="EC" id="5.2.1.8" evidence="2 5"/>
<evidence type="ECO:0000256" key="6">
    <source>
        <dbReference type="SAM" id="MobiDB-lite"/>
    </source>
</evidence>
<evidence type="ECO:0000313" key="9">
    <source>
        <dbReference type="Proteomes" id="UP000310158"/>
    </source>
</evidence>
<dbReference type="SUPFAM" id="SSF54534">
    <property type="entry name" value="FKBP-like"/>
    <property type="match status" value="1"/>
</dbReference>
<evidence type="ECO:0000256" key="5">
    <source>
        <dbReference type="PROSITE-ProRule" id="PRU00277"/>
    </source>
</evidence>